<accession>A0A1M4UVU4</accession>
<dbReference type="Pfam" id="PF13188">
    <property type="entry name" value="PAS_8"/>
    <property type="match status" value="1"/>
</dbReference>
<dbReference type="SUPFAM" id="SSF55781">
    <property type="entry name" value="GAF domain-like"/>
    <property type="match status" value="1"/>
</dbReference>
<organism evidence="10 11">
    <name type="scientific">Psychroflexus salarius</name>
    <dbReference type="NCBI Taxonomy" id="1155689"/>
    <lineage>
        <taxon>Bacteria</taxon>
        <taxon>Pseudomonadati</taxon>
        <taxon>Bacteroidota</taxon>
        <taxon>Flavobacteriia</taxon>
        <taxon>Flavobacteriales</taxon>
        <taxon>Flavobacteriaceae</taxon>
        <taxon>Psychroflexus</taxon>
    </lineage>
</organism>
<dbReference type="InterPro" id="IPR000700">
    <property type="entry name" value="PAS-assoc_C"/>
</dbReference>
<comment type="catalytic activity">
    <reaction evidence="1">
        <text>ATP + protein L-histidine = ADP + protein N-phospho-L-histidine.</text>
        <dbReference type="EC" id="2.7.13.3"/>
    </reaction>
</comment>
<dbReference type="NCBIfam" id="TIGR00229">
    <property type="entry name" value="sensory_box"/>
    <property type="match status" value="3"/>
</dbReference>
<dbReference type="SMART" id="SM00388">
    <property type="entry name" value="HisKA"/>
    <property type="match status" value="1"/>
</dbReference>
<dbReference type="InterPro" id="IPR036097">
    <property type="entry name" value="HisK_dim/P_sf"/>
</dbReference>
<sequence>MLSSFLNAQKSAYIVLQVEDEAYSIIDINTKATECFGGFKQTNFNAFLKQHLVDKNLLASTLTKLKQQPETLQLELKTNCDSGQFQLEFQWFYEGQSQFVSIKFLPLQSIAQQAGDVSFKIFELSQKVAHIGSWYLFVEFKQLICTSNFKRILEVKKDYKPVYGDEYNFIPSEEDRQKLKQHIKKAINHGKAFEFITQITTQLNHKKWVKIKAEVELENNKIVGLIGTLQDITAEKEQELQLKKRNHFISTVLDNLPIGVAIHEIDSGNPTYFNEAFQTIYGHDKAAISSFDRFFELVYPEAEYREKIKSEVIKDIKSGDPSRMTWDNLKVTTAKGETRYISAKNIPLFEQNIMISTVTNQTQTYLANQELKHVKDRFLYASKAVSDAIWDFDVINDTRYWSNSYQQIFNVKLKSNIVDEAFWRKHIHHRDLEHVMSSFFEAVRNSKKERWSCHYRFKNGKNTYADVFDNAVIIRDKKGKAIRVIGALKDISKEKARTDHLNLLESVIENTTDAILVSEAEPSDQSGPVIVYANQSFKQLTGYDVDEIIGHTPKLLHGEKTSAETIKLMYDKMLSYESFEVDVLNYNKKGEEFWANISVSPITNSEGKYTHWVSVEKDITEKKSKEIQQELIKETNKLFKSSTNLGQALNETFKVTQAFTDFDYGELWVYDQQEKKLKQQCFIEDKKLYNSEFSVKLANEDFSKLFISQYWHTNSIKAIKGISNKQVFTNVERESQVTVFYVPIKQNSEKTAVLILGYNNFTKRKDFLINLLEEYKIYLASEIKHKQAEDELNQIVNYAPDFICIARKDGYLKRVNPSASKILGYTNAFLINNPIINFFHPDDYQELIEKLKNATYNRPIYLESRVLSKSNSYVHIAWSISRSKTTGLFYGVGKDITDKIKTELELKNTKNKFELISKSTNDVIWEVNLVEDAIDWSEGFGRLFGYEVEDYPKTINQWIKHIHKDDVERVDKHFDHCIKNPKLNYWSDNYRLKDNNNSFRYIYDQGYIIRDQNGKALKIVGALQDITNQKNYEAQLEKLNLTLKNRNEDLNRSNKELEQFAYVASHDLQEPLRMISGFLSQLDKNYEHLLDEKAKQYIYFAVDGAQRMRKIILDLLEFSKVDNAKNKSEEINVATIIEEAKLLLKTSIENTNTIITYHDLPTLVISKYQLRQLFLILIDNAIKYVAKNQTPNIKITSEIHKNQVIFSVKDNAIIINNKQYKNIFSIFTRLKQLPEVKGTGIGLATAKKIVIRLGGKIWVESHANGNLFKFSIPLNNGE</sequence>
<dbReference type="Pfam" id="PF00989">
    <property type="entry name" value="PAS"/>
    <property type="match status" value="1"/>
</dbReference>
<proteinExistence type="predicted"/>
<dbReference type="SUPFAM" id="SSF55874">
    <property type="entry name" value="ATPase domain of HSP90 chaperone/DNA topoisomerase II/histidine kinase"/>
    <property type="match status" value="1"/>
</dbReference>
<keyword evidence="5" id="KW-0418">Kinase</keyword>
<dbReference type="Gene3D" id="3.30.450.40">
    <property type="match status" value="1"/>
</dbReference>
<evidence type="ECO:0000259" key="8">
    <source>
        <dbReference type="PROSITE" id="PS50112"/>
    </source>
</evidence>
<dbReference type="SMART" id="SM00086">
    <property type="entry name" value="PAC"/>
    <property type="match status" value="4"/>
</dbReference>
<dbReference type="InterPro" id="IPR036890">
    <property type="entry name" value="HATPase_C_sf"/>
</dbReference>
<dbReference type="Pfam" id="PF08447">
    <property type="entry name" value="PAS_3"/>
    <property type="match status" value="2"/>
</dbReference>
<dbReference type="RefSeq" id="WP_073192572.1">
    <property type="nucleotide sequence ID" value="NZ_FQTW01000003.1"/>
</dbReference>
<dbReference type="InterPro" id="IPR029016">
    <property type="entry name" value="GAF-like_dom_sf"/>
</dbReference>
<dbReference type="InterPro" id="IPR005467">
    <property type="entry name" value="His_kinase_dom"/>
</dbReference>
<dbReference type="PROSITE" id="PS50112">
    <property type="entry name" value="PAS"/>
    <property type="match status" value="3"/>
</dbReference>
<dbReference type="Gene3D" id="1.10.287.130">
    <property type="match status" value="1"/>
</dbReference>
<dbReference type="CDD" id="cd00130">
    <property type="entry name" value="PAS"/>
    <property type="match status" value="3"/>
</dbReference>
<dbReference type="InterPro" id="IPR000014">
    <property type="entry name" value="PAS"/>
</dbReference>
<dbReference type="Gene3D" id="3.30.565.10">
    <property type="entry name" value="Histidine kinase-like ATPase, C-terminal domain"/>
    <property type="match status" value="1"/>
</dbReference>
<feature type="domain" description="PAS" evidence="8">
    <location>
        <begin position="788"/>
        <end position="858"/>
    </location>
</feature>
<evidence type="ECO:0000256" key="6">
    <source>
        <dbReference type="SAM" id="Coils"/>
    </source>
</evidence>
<feature type="domain" description="PAS" evidence="8">
    <location>
        <begin position="909"/>
        <end position="981"/>
    </location>
</feature>
<dbReference type="PROSITE" id="PS50113">
    <property type="entry name" value="PAC"/>
    <property type="match status" value="3"/>
</dbReference>
<dbReference type="Pfam" id="PF02518">
    <property type="entry name" value="HATPase_c"/>
    <property type="match status" value="1"/>
</dbReference>
<dbReference type="SUPFAM" id="SSF47384">
    <property type="entry name" value="Homodimeric domain of signal transducing histidine kinase"/>
    <property type="match status" value="1"/>
</dbReference>
<evidence type="ECO:0000256" key="5">
    <source>
        <dbReference type="ARBA" id="ARBA00022777"/>
    </source>
</evidence>
<feature type="coiled-coil region" evidence="6">
    <location>
        <begin position="1029"/>
        <end position="1060"/>
    </location>
</feature>
<evidence type="ECO:0000313" key="11">
    <source>
        <dbReference type="Proteomes" id="UP000184462"/>
    </source>
</evidence>
<evidence type="ECO:0000259" key="9">
    <source>
        <dbReference type="PROSITE" id="PS50113"/>
    </source>
</evidence>
<dbReference type="STRING" id="1155689.SAMN05444278_103122"/>
<feature type="domain" description="PAS" evidence="8">
    <location>
        <begin position="500"/>
        <end position="559"/>
    </location>
</feature>
<keyword evidence="3" id="KW-0597">Phosphoprotein</keyword>
<dbReference type="SUPFAM" id="SSF55785">
    <property type="entry name" value="PYP-like sensor domain (PAS domain)"/>
    <property type="match status" value="6"/>
</dbReference>
<dbReference type="GO" id="GO:0000155">
    <property type="term" value="F:phosphorelay sensor kinase activity"/>
    <property type="evidence" value="ECO:0007669"/>
    <property type="project" value="InterPro"/>
</dbReference>
<evidence type="ECO:0000313" key="10">
    <source>
        <dbReference type="EMBL" id="SHE60720.1"/>
    </source>
</evidence>
<dbReference type="PANTHER" id="PTHR43304:SF1">
    <property type="entry name" value="PAC DOMAIN-CONTAINING PROTEIN"/>
    <property type="match status" value="1"/>
</dbReference>
<name>A0A1M4UVU4_9FLAO</name>
<dbReference type="SMART" id="SM00091">
    <property type="entry name" value="PAS"/>
    <property type="match status" value="5"/>
</dbReference>
<gene>
    <name evidence="10" type="ORF">SAMN05444278_103122</name>
</gene>
<dbReference type="InterPro" id="IPR052162">
    <property type="entry name" value="Sensor_kinase/Photoreceptor"/>
</dbReference>
<keyword evidence="11" id="KW-1185">Reference proteome</keyword>
<feature type="domain" description="Histidine kinase" evidence="7">
    <location>
        <begin position="1063"/>
        <end position="1276"/>
    </location>
</feature>
<dbReference type="InterPro" id="IPR013655">
    <property type="entry name" value="PAS_fold_3"/>
</dbReference>
<dbReference type="AlphaFoldDB" id="A0A1M4UVU4"/>
<dbReference type="PANTHER" id="PTHR43304">
    <property type="entry name" value="PHYTOCHROME-LIKE PROTEIN CPH1"/>
    <property type="match status" value="1"/>
</dbReference>
<evidence type="ECO:0000256" key="3">
    <source>
        <dbReference type="ARBA" id="ARBA00022553"/>
    </source>
</evidence>
<keyword evidence="6" id="KW-0175">Coiled coil</keyword>
<dbReference type="Pfam" id="PF00512">
    <property type="entry name" value="HisKA"/>
    <property type="match status" value="1"/>
</dbReference>
<dbReference type="InterPro" id="IPR001610">
    <property type="entry name" value="PAC"/>
</dbReference>
<dbReference type="EC" id="2.7.13.3" evidence="2"/>
<reference evidence="10 11" key="1">
    <citation type="submission" date="2016-11" db="EMBL/GenBank/DDBJ databases">
        <authorList>
            <person name="Jaros S."/>
            <person name="Januszkiewicz K."/>
            <person name="Wedrychowicz H."/>
        </authorList>
    </citation>
    <scope>NUCLEOTIDE SEQUENCE [LARGE SCALE GENOMIC DNA]</scope>
    <source>
        <strain evidence="10 11">DSM 25661</strain>
    </source>
</reference>
<dbReference type="InterPro" id="IPR003661">
    <property type="entry name" value="HisK_dim/P_dom"/>
</dbReference>
<dbReference type="Gene3D" id="3.30.450.20">
    <property type="entry name" value="PAS domain"/>
    <property type="match status" value="6"/>
</dbReference>
<feature type="domain" description="PAC" evidence="9">
    <location>
        <begin position="986"/>
        <end position="1038"/>
    </location>
</feature>
<keyword evidence="4" id="KW-0808">Transferase</keyword>
<evidence type="ECO:0000256" key="1">
    <source>
        <dbReference type="ARBA" id="ARBA00000085"/>
    </source>
</evidence>
<feature type="domain" description="PAC" evidence="9">
    <location>
        <begin position="449"/>
        <end position="503"/>
    </location>
</feature>
<dbReference type="CDD" id="cd00082">
    <property type="entry name" value="HisKA"/>
    <property type="match status" value="1"/>
</dbReference>
<dbReference type="EMBL" id="FQTW01000003">
    <property type="protein sequence ID" value="SHE60720.1"/>
    <property type="molecule type" value="Genomic_DNA"/>
</dbReference>
<evidence type="ECO:0000256" key="4">
    <source>
        <dbReference type="ARBA" id="ARBA00022679"/>
    </source>
</evidence>
<dbReference type="Proteomes" id="UP000184462">
    <property type="component" value="Unassembled WGS sequence"/>
</dbReference>
<dbReference type="OrthoDB" id="9766459at2"/>
<dbReference type="InterPro" id="IPR013767">
    <property type="entry name" value="PAS_fold"/>
</dbReference>
<protein>
    <recommendedName>
        <fullName evidence="2">histidine kinase</fullName>
        <ecNumber evidence="2">2.7.13.3</ecNumber>
    </recommendedName>
</protein>
<dbReference type="InterPro" id="IPR035965">
    <property type="entry name" value="PAS-like_dom_sf"/>
</dbReference>
<feature type="domain" description="PAC" evidence="9">
    <location>
        <begin position="577"/>
        <end position="631"/>
    </location>
</feature>
<dbReference type="GO" id="GO:0006355">
    <property type="term" value="P:regulation of DNA-templated transcription"/>
    <property type="evidence" value="ECO:0007669"/>
    <property type="project" value="InterPro"/>
</dbReference>
<evidence type="ECO:0000256" key="2">
    <source>
        <dbReference type="ARBA" id="ARBA00012438"/>
    </source>
</evidence>
<dbReference type="InterPro" id="IPR003594">
    <property type="entry name" value="HATPase_dom"/>
</dbReference>
<dbReference type="PROSITE" id="PS50109">
    <property type="entry name" value="HIS_KIN"/>
    <property type="match status" value="1"/>
</dbReference>
<dbReference type="Pfam" id="PF13426">
    <property type="entry name" value="PAS_9"/>
    <property type="match status" value="1"/>
</dbReference>
<dbReference type="SMART" id="SM00387">
    <property type="entry name" value="HATPase_c"/>
    <property type="match status" value="1"/>
</dbReference>
<evidence type="ECO:0000259" key="7">
    <source>
        <dbReference type="PROSITE" id="PS50109"/>
    </source>
</evidence>